<protein>
    <recommendedName>
        <fullName evidence="3">SnoaL-like domain-containing protein</fullName>
    </recommendedName>
</protein>
<evidence type="ECO:0000256" key="1">
    <source>
        <dbReference type="SAM" id="MobiDB-lite"/>
    </source>
</evidence>
<organism evidence="2">
    <name type="scientific">marine metagenome</name>
    <dbReference type="NCBI Taxonomy" id="408172"/>
    <lineage>
        <taxon>unclassified sequences</taxon>
        <taxon>metagenomes</taxon>
        <taxon>ecological metagenomes</taxon>
    </lineage>
</organism>
<name>A0A382Y112_9ZZZZ</name>
<dbReference type="InterPro" id="IPR032710">
    <property type="entry name" value="NTF2-like_dom_sf"/>
</dbReference>
<dbReference type="EMBL" id="UINC01171572">
    <property type="protein sequence ID" value="SVD76208.1"/>
    <property type="molecule type" value="Genomic_DNA"/>
</dbReference>
<dbReference type="SUPFAM" id="SSF54427">
    <property type="entry name" value="NTF2-like"/>
    <property type="match status" value="1"/>
</dbReference>
<gene>
    <name evidence="2" type="ORF">METZ01_LOCUS429062</name>
</gene>
<sequence>MSSATEFLQAGQEGFGKKSSSGVEKFITDDFVMTTPVMPRSRQEFLDWVAAGGSPTSISDIEVIYENDDIAVVYHGLQSGNAIGTKVMCCGSKRDGKFYAWRVAMAAS</sequence>
<accession>A0A382Y112</accession>
<dbReference type="AlphaFoldDB" id="A0A382Y112"/>
<proteinExistence type="predicted"/>
<reference evidence="2" key="1">
    <citation type="submission" date="2018-05" db="EMBL/GenBank/DDBJ databases">
        <authorList>
            <person name="Lanie J.A."/>
            <person name="Ng W.-L."/>
            <person name="Kazmierczak K.M."/>
            <person name="Andrzejewski T.M."/>
            <person name="Davidsen T.M."/>
            <person name="Wayne K.J."/>
            <person name="Tettelin H."/>
            <person name="Glass J.I."/>
            <person name="Rusch D."/>
            <person name="Podicherti R."/>
            <person name="Tsui H.-C.T."/>
            <person name="Winkler M.E."/>
        </authorList>
    </citation>
    <scope>NUCLEOTIDE SEQUENCE</scope>
</reference>
<evidence type="ECO:0008006" key="3">
    <source>
        <dbReference type="Google" id="ProtNLM"/>
    </source>
</evidence>
<evidence type="ECO:0000313" key="2">
    <source>
        <dbReference type="EMBL" id="SVD76208.1"/>
    </source>
</evidence>
<feature type="region of interest" description="Disordered" evidence="1">
    <location>
        <begin position="1"/>
        <end position="21"/>
    </location>
</feature>